<dbReference type="PANTHER" id="PTHR31717">
    <property type="entry name" value="ZINC FINGER PROTEIN CONSTANS-LIKE 10"/>
    <property type="match status" value="1"/>
</dbReference>
<dbReference type="InterPro" id="IPR000315">
    <property type="entry name" value="Znf_B-box"/>
</dbReference>
<evidence type="ECO:0000256" key="3">
    <source>
        <dbReference type="ARBA" id="ARBA00022833"/>
    </source>
</evidence>
<keyword evidence="3" id="KW-0862">Zinc</keyword>
<feature type="region of interest" description="Disordered" evidence="5">
    <location>
        <begin position="220"/>
        <end position="241"/>
    </location>
</feature>
<dbReference type="CDD" id="cd19821">
    <property type="entry name" value="Bbox1_BBX-like"/>
    <property type="match status" value="1"/>
</dbReference>
<sequence>MKKQPRVCELCSAEAALYCASDAAYLCWSCDAGVHKANFLVARHVRRTLCVCCGRFDGRLLSGAEPLPIRPLCRSCFSPEISDPCKSSPSSCSSSLSCSLDCVSSTEKTGGRVRFRTGRSEPDYDYARAEGILVIWGRRLGLRSRRGWLALALRAVGACVRRFPALPMRVRLACSLWLAGNACEPRGLSTWQLSRLEECSRVPRKLIRLGEAKLARAVRVKDDEEEEEEEEEEGWAECSDG</sequence>
<reference evidence="7 8" key="1">
    <citation type="journal article" date="2019" name="Nat. Plants">
        <title>Stout camphor tree genome fills gaps in understanding of flowering plant genome evolution.</title>
        <authorList>
            <person name="Chaw S.M."/>
            <person name="Liu Y.C."/>
            <person name="Wu Y.W."/>
            <person name="Wang H.Y."/>
            <person name="Lin C.I."/>
            <person name="Wu C.S."/>
            <person name="Ke H.M."/>
            <person name="Chang L.Y."/>
            <person name="Hsu C.Y."/>
            <person name="Yang H.T."/>
            <person name="Sudianto E."/>
            <person name="Hsu M.H."/>
            <person name="Wu K.P."/>
            <person name="Wang L.N."/>
            <person name="Leebens-Mack J.H."/>
            <person name="Tsai I.J."/>
        </authorList>
    </citation>
    <scope>NUCLEOTIDE SEQUENCE [LARGE SCALE GENOMIC DNA]</scope>
    <source>
        <strain evidence="8">cv. Chaw 1501</strain>
        <tissue evidence="7">Young leaves</tissue>
    </source>
</reference>
<accession>A0A3S3NG19</accession>
<dbReference type="PROSITE" id="PS50119">
    <property type="entry name" value="ZF_BBOX"/>
    <property type="match status" value="1"/>
</dbReference>
<feature type="compositionally biased region" description="Acidic residues" evidence="5">
    <location>
        <begin position="223"/>
        <end position="241"/>
    </location>
</feature>
<evidence type="ECO:0000256" key="4">
    <source>
        <dbReference type="PROSITE-ProRule" id="PRU00024"/>
    </source>
</evidence>
<evidence type="ECO:0000259" key="6">
    <source>
        <dbReference type="PROSITE" id="PS50119"/>
    </source>
</evidence>
<dbReference type="PANTHER" id="PTHR31717:SF81">
    <property type="entry name" value="B-BOX ZINC FINGER PROTEIN 32-LIKE"/>
    <property type="match status" value="1"/>
</dbReference>
<keyword evidence="1" id="KW-0479">Metal-binding</keyword>
<dbReference type="EMBL" id="QPKB01000008">
    <property type="protein sequence ID" value="RWR91496.1"/>
    <property type="molecule type" value="Genomic_DNA"/>
</dbReference>
<dbReference type="OrthoDB" id="153872at2759"/>
<evidence type="ECO:0000256" key="2">
    <source>
        <dbReference type="ARBA" id="ARBA00022771"/>
    </source>
</evidence>
<evidence type="ECO:0000256" key="1">
    <source>
        <dbReference type="ARBA" id="ARBA00022723"/>
    </source>
</evidence>
<feature type="domain" description="B box-type" evidence="6">
    <location>
        <begin position="3"/>
        <end position="49"/>
    </location>
</feature>
<organism evidence="7 8">
    <name type="scientific">Cinnamomum micranthum f. kanehirae</name>
    <dbReference type="NCBI Taxonomy" id="337451"/>
    <lineage>
        <taxon>Eukaryota</taxon>
        <taxon>Viridiplantae</taxon>
        <taxon>Streptophyta</taxon>
        <taxon>Embryophyta</taxon>
        <taxon>Tracheophyta</taxon>
        <taxon>Spermatophyta</taxon>
        <taxon>Magnoliopsida</taxon>
        <taxon>Magnoliidae</taxon>
        <taxon>Laurales</taxon>
        <taxon>Lauraceae</taxon>
        <taxon>Cinnamomum</taxon>
    </lineage>
</organism>
<dbReference type="InterPro" id="IPR049808">
    <property type="entry name" value="CONSTANS-like_Bbox1"/>
</dbReference>
<dbReference type="Proteomes" id="UP000283530">
    <property type="component" value="Unassembled WGS sequence"/>
</dbReference>
<comment type="caution">
    <text evidence="7">The sequence shown here is derived from an EMBL/GenBank/DDBJ whole genome shotgun (WGS) entry which is preliminary data.</text>
</comment>
<name>A0A3S3NG19_9MAGN</name>
<dbReference type="Pfam" id="PF00643">
    <property type="entry name" value="zf-B_box"/>
    <property type="match status" value="1"/>
</dbReference>
<proteinExistence type="predicted"/>
<keyword evidence="8" id="KW-1185">Reference proteome</keyword>
<evidence type="ECO:0000256" key="5">
    <source>
        <dbReference type="SAM" id="MobiDB-lite"/>
    </source>
</evidence>
<dbReference type="GO" id="GO:0008270">
    <property type="term" value="F:zinc ion binding"/>
    <property type="evidence" value="ECO:0007669"/>
    <property type="project" value="UniProtKB-KW"/>
</dbReference>
<dbReference type="AlphaFoldDB" id="A0A3S3NG19"/>
<protein>
    <submittedName>
        <fullName evidence="7">B-box zinc finger protein 32-like protein</fullName>
    </submittedName>
</protein>
<dbReference type="SMART" id="SM00336">
    <property type="entry name" value="BBOX"/>
    <property type="match status" value="1"/>
</dbReference>
<keyword evidence="2 4" id="KW-0863">Zinc-finger</keyword>
<gene>
    <name evidence="7" type="ORF">CKAN_02065200</name>
</gene>
<evidence type="ECO:0000313" key="8">
    <source>
        <dbReference type="Proteomes" id="UP000283530"/>
    </source>
</evidence>
<evidence type="ECO:0000313" key="7">
    <source>
        <dbReference type="EMBL" id="RWR91496.1"/>
    </source>
</evidence>